<evidence type="ECO:0000256" key="4">
    <source>
        <dbReference type="SAM" id="SignalP"/>
    </source>
</evidence>
<accession>A0A9J6CR64</accession>
<evidence type="ECO:0000313" key="7">
    <source>
        <dbReference type="Proteomes" id="UP001107558"/>
    </source>
</evidence>
<keyword evidence="2" id="KW-0722">Serine protease inhibitor</keyword>
<proteinExistence type="predicted"/>
<dbReference type="Proteomes" id="UP001107558">
    <property type="component" value="Chromosome 1"/>
</dbReference>
<keyword evidence="3" id="KW-1015">Disulfide bond</keyword>
<gene>
    <name evidence="6" type="ORF">PVAND_013919</name>
</gene>
<name>A0A9J6CR64_POLVA</name>
<dbReference type="SMART" id="SM00280">
    <property type="entry name" value="KAZAL"/>
    <property type="match status" value="5"/>
</dbReference>
<dbReference type="Gene3D" id="3.30.60.30">
    <property type="match status" value="5"/>
</dbReference>
<sequence>MISIFILSVVLSCAAAGGSGDYHDEICPRFCTKEYVPVCASNGIENRTFSTKCMLKFHNCHNLDKYHELYDGECLNNKCPNICTMDYKPVCAFDGRKYQTFSNLCTFHSVQCKNPKIAGEPSFDSCPIGCNKLYSPVCGYNGNTYRTFSNTCLLKFYNCQTHDFYSLKSDFVIVHTIFSMNRVGFLVIFAFIACVTAGGPSKVCPQFCTLEYFPICATNGTDKITFGNKCQFISYNCLHNDSFYILKYGECDKPECPDVCTFIYLPVCGFNGENYKTFANDCERLSENCHAPFSPNYDIVSQGECPS</sequence>
<evidence type="ECO:0000256" key="2">
    <source>
        <dbReference type="ARBA" id="ARBA00022900"/>
    </source>
</evidence>
<feature type="domain" description="Kazal-like" evidence="5">
    <location>
        <begin position="78"/>
        <end position="128"/>
    </location>
</feature>
<keyword evidence="4" id="KW-0732">Signal</keyword>
<feature type="domain" description="Kazal-like" evidence="5">
    <location>
        <begin position="198"/>
        <end position="253"/>
    </location>
</feature>
<feature type="domain" description="Kazal-like" evidence="5">
    <location>
        <begin position="21"/>
        <end position="76"/>
    </location>
</feature>
<dbReference type="Pfam" id="PF07648">
    <property type="entry name" value="Kazal_2"/>
    <property type="match status" value="4"/>
</dbReference>
<feature type="signal peptide" evidence="4">
    <location>
        <begin position="1"/>
        <end position="20"/>
    </location>
</feature>
<dbReference type="CDD" id="cd00104">
    <property type="entry name" value="KAZAL_FS"/>
    <property type="match status" value="2"/>
</dbReference>
<dbReference type="InterPro" id="IPR050653">
    <property type="entry name" value="Prot_Inhib_GrowthFact_Antg"/>
</dbReference>
<evidence type="ECO:0000259" key="5">
    <source>
        <dbReference type="PROSITE" id="PS51465"/>
    </source>
</evidence>
<dbReference type="Pfam" id="PF00050">
    <property type="entry name" value="Kazal_1"/>
    <property type="match status" value="1"/>
</dbReference>
<evidence type="ECO:0000256" key="1">
    <source>
        <dbReference type="ARBA" id="ARBA00022690"/>
    </source>
</evidence>
<dbReference type="PANTHER" id="PTHR10913">
    <property type="entry name" value="FOLLISTATIN-RELATED"/>
    <property type="match status" value="1"/>
</dbReference>
<evidence type="ECO:0000256" key="3">
    <source>
        <dbReference type="ARBA" id="ARBA00023157"/>
    </source>
</evidence>
<dbReference type="EMBL" id="JADBJN010000001">
    <property type="protein sequence ID" value="KAG5684705.1"/>
    <property type="molecule type" value="Genomic_DNA"/>
</dbReference>
<evidence type="ECO:0000313" key="6">
    <source>
        <dbReference type="EMBL" id="KAG5684705.1"/>
    </source>
</evidence>
<protein>
    <recommendedName>
        <fullName evidence="5">Kazal-like domain-containing protein</fullName>
    </recommendedName>
</protein>
<feature type="chain" id="PRO_5039955512" description="Kazal-like domain-containing protein" evidence="4">
    <location>
        <begin position="21"/>
        <end position="307"/>
    </location>
</feature>
<dbReference type="PANTHER" id="PTHR10913:SF45">
    <property type="entry name" value="FOLLISTATIN, ISOFORM A-RELATED"/>
    <property type="match status" value="1"/>
</dbReference>
<dbReference type="OrthoDB" id="9972772at2759"/>
<keyword evidence="7" id="KW-1185">Reference proteome</keyword>
<organism evidence="6 7">
    <name type="scientific">Polypedilum vanderplanki</name>
    <name type="common">Sleeping chironomid midge</name>
    <dbReference type="NCBI Taxonomy" id="319348"/>
    <lineage>
        <taxon>Eukaryota</taxon>
        <taxon>Metazoa</taxon>
        <taxon>Ecdysozoa</taxon>
        <taxon>Arthropoda</taxon>
        <taxon>Hexapoda</taxon>
        <taxon>Insecta</taxon>
        <taxon>Pterygota</taxon>
        <taxon>Neoptera</taxon>
        <taxon>Endopterygota</taxon>
        <taxon>Diptera</taxon>
        <taxon>Nematocera</taxon>
        <taxon>Chironomoidea</taxon>
        <taxon>Chironomidae</taxon>
        <taxon>Chironominae</taxon>
        <taxon>Polypedilum</taxon>
        <taxon>Polypedilum</taxon>
    </lineage>
</organism>
<dbReference type="AlphaFoldDB" id="A0A9J6CR64"/>
<dbReference type="InterPro" id="IPR002350">
    <property type="entry name" value="Kazal_dom"/>
</dbReference>
<dbReference type="SUPFAM" id="SSF100895">
    <property type="entry name" value="Kazal-type serine protease inhibitors"/>
    <property type="match status" value="5"/>
</dbReference>
<dbReference type="GO" id="GO:0005576">
    <property type="term" value="C:extracellular region"/>
    <property type="evidence" value="ECO:0007669"/>
    <property type="project" value="TreeGrafter"/>
</dbReference>
<dbReference type="InterPro" id="IPR036058">
    <property type="entry name" value="Kazal_dom_sf"/>
</dbReference>
<dbReference type="PROSITE" id="PS51465">
    <property type="entry name" value="KAZAL_2"/>
    <property type="match status" value="4"/>
</dbReference>
<reference evidence="6" key="1">
    <citation type="submission" date="2021-03" db="EMBL/GenBank/DDBJ databases">
        <title>Chromosome level genome of the anhydrobiotic midge Polypedilum vanderplanki.</title>
        <authorList>
            <person name="Yoshida Y."/>
            <person name="Kikawada T."/>
            <person name="Gusev O."/>
        </authorList>
    </citation>
    <scope>NUCLEOTIDE SEQUENCE</scope>
    <source>
        <strain evidence="6">NIAS01</strain>
        <tissue evidence="6">Whole body or cell culture</tissue>
    </source>
</reference>
<comment type="caution">
    <text evidence="6">The sequence shown here is derived from an EMBL/GenBank/DDBJ whole genome shotgun (WGS) entry which is preliminary data.</text>
</comment>
<dbReference type="GO" id="GO:0030154">
    <property type="term" value="P:cell differentiation"/>
    <property type="evidence" value="ECO:0007669"/>
    <property type="project" value="TreeGrafter"/>
</dbReference>
<feature type="domain" description="Kazal-like" evidence="5">
    <location>
        <begin position="254"/>
        <end position="307"/>
    </location>
</feature>
<keyword evidence="1" id="KW-0646">Protease inhibitor</keyword>